<dbReference type="OrthoDB" id="9784774at2"/>
<dbReference type="GO" id="GO:0003824">
    <property type="term" value="F:catalytic activity"/>
    <property type="evidence" value="ECO:0007669"/>
    <property type="project" value="InterPro"/>
</dbReference>
<keyword evidence="6" id="KW-1185">Reference proteome</keyword>
<dbReference type="EMBL" id="CP008743">
    <property type="protein sequence ID" value="ARN84898.1"/>
    <property type="molecule type" value="Genomic_DNA"/>
</dbReference>
<evidence type="ECO:0000313" key="6">
    <source>
        <dbReference type="Proteomes" id="UP000237351"/>
    </source>
</evidence>
<proteinExistence type="predicted"/>
<dbReference type="InterPro" id="IPR011146">
    <property type="entry name" value="HIT-like"/>
</dbReference>
<evidence type="ECO:0000256" key="2">
    <source>
        <dbReference type="PIRSR" id="PIRSR601310-3"/>
    </source>
</evidence>
<feature type="short sequence motif" description="Histidine triad motif" evidence="2 3">
    <location>
        <begin position="102"/>
        <end position="106"/>
    </location>
</feature>
<evidence type="ECO:0000313" key="5">
    <source>
        <dbReference type="EMBL" id="ARN84898.1"/>
    </source>
</evidence>
<evidence type="ECO:0000256" key="3">
    <source>
        <dbReference type="PROSITE-ProRule" id="PRU00464"/>
    </source>
</evidence>
<protein>
    <recommendedName>
        <fullName evidence="4">HIT domain-containing protein</fullName>
    </recommendedName>
</protein>
<dbReference type="KEGG" id="naf:GQ61_05915"/>
<feature type="domain" description="HIT" evidence="4">
    <location>
        <begin position="9"/>
        <end position="118"/>
    </location>
</feature>
<reference evidence="5 6" key="1">
    <citation type="submission" date="2014-06" db="EMBL/GenBank/DDBJ databases">
        <title>The genome of the endonuclear symbiont Nucleicultrix amoebiphila.</title>
        <authorList>
            <person name="Schulz F."/>
            <person name="Horn M."/>
        </authorList>
    </citation>
    <scope>NUCLEOTIDE SEQUENCE [LARGE SCALE GENOMIC DNA]</scope>
    <source>
        <strain evidence="5 6">FS5</strain>
    </source>
</reference>
<feature type="active site" description="Tele-AMP-histidine intermediate" evidence="1">
    <location>
        <position position="104"/>
    </location>
</feature>
<dbReference type="PROSITE" id="PS00892">
    <property type="entry name" value="HIT_1"/>
    <property type="match status" value="1"/>
</dbReference>
<organism evidence="5 6">
    <name type="scientific">Candidatus Nucleicultrix amoebiphila FS5</name>
    <dbReference type="NCBI Taxonomy" id="1414854"/>
    <lineage>
        <taxon>Bacteria</taxon>
        <taxon>Pseudomonadati</taxon>
        <taxon>Pseudomonadota</taxon>
        <taxon>Alphaproteobacteria</taxon>
        <taxon>Holosporales</taxon>
        <taxon>Candidatus Nucleicultricaceae</taxon>
        <taxon>Candidatus Nucleicultrix</taxon>
    </lineage>
</organism>
<dbReference type="InterPro" id="IPR036265">
    <property type="entry name" value="HIT-like_sf"/>
</dbReference>
<dbReference type="Gene3D" id="3.30.428.10">
    <property type="entry name" value="HIT-like"/>
    <property type="match status" value="1"/>
</dbReference>
<dbReference type="SUPFAM" id="SSF54197">
    <property type="entry name" value="HIT-like"/>
    <property type="match status" value="1"/>
</dbReference>
<evidence type="ECO:0000259" key="4">
    <source>
        <dbReference type="PROSITE" id="PS51084"/>
    </source>
</evidence>
<dbReference type="PRINTS" id="PR00332">
    <property type="entry name" value="HISTRIAD"/>
</dbReference>
<dbReference type="RefSeq" id="WP_085784405.1">
    <property type="nucleotide sequence ID" value="NZ_CP008743.1"/>
</dbReference>
<dbReference type="PANTHER" id="PTHR23089">
    <property type="entry name" value="HISTIDINE TRIAD HIT PROTEIN"/>
    <property type="match status" value="1"/>
</dbReference>
<gene>
    <name evidence="5" type="ORF">GQ61_05915</name>
</gene>
<dbReference type="Pfam" id="PF01230">
    <property type="entry name" value="HIT"/>
    <property type="match status" value="1"/>
</dbReference>
<dbReference type="Proteomes" id="UP000237351">
    <property type="component" value="Chromosome"/>
</dbReference>
<name>A0A1W6N550_9PROT</name>
<dbReference type="PROSITE" id="PS51084">
    <property type="entry name" value="HIT_2"/>
    <property type="match status" value="1"/>
</dbReference>
<dbReference type="InterPro" id="IPR019808">
    <property type="entry name" value="Histidine_triad_CS"/>
</dbReference>
<evidence type="ECO:0000256" key="1">
    <source>
        <dbReference type="PIRSR" id="PIRSR601310-1"/>
    </source>
</evidence>
<dbReference type="InterPro" id="IPR001310">
    <property type="entry name" value="Histidine_triad_HIT"/>
</dbReference>
<dbReference type="AlphaFoldDB" id="A0A1W6N550"/>
<accession>A0A1W6N550</accession>
<dbReference type="STRING" id="1414854.GQ61_05915"/>
<sequence length="119" mass="13413">MTLYDENNVFAKIIRGEIPSKKVYEDAFSLAFHDINPKAPIHVLIIPKIKVKTFQDFARDASPEEMKGFFNGMDHVLRILNIQGGYRIMANTGIHSGQEVDHFHLHILGGKHLGPMVCA</sequence>